<feature type="non-terminal residue" evidence="7">
    <location>
        <position position="1"/>
    </location>
</feature>
<reference evidence="8" key="1">
    <citation type="journal article" date="2014" name="Proc. Natl. Acad. Sci. U.S.A.">
        <title>Extensive sampling of basidiomycete genomes demonstrates inadequacy of the white-rot/brown-rot paradigm for wood decay fungi.</title>
        <authorList>
            <person name="Riley R."/>
            <person name="Salamov A.A."/>
            <person name="Brown D.W."/>
            <person name="Nagy L.G."/>
            <person name="Floudas D."/>
            <person name="Held B.W."/>
            <person name="Levasseur A."/>
            <person name="Lombard V."/>
            <person name="Morin E."/>
            <person name="Otillar R."/>
            <person name="Lindquist E.A."/>
            <person name="Sun H."/>
            <person name="LaButti K.M."/>
            <person name="Schmutz J."/>
            <person name="Jabbour D."/>
            <person name="Luo H."/>
            <person name="Baker S.E."/>
            <person name="Pisabarro A.G."/>
            <person name="Walton J.D."/>
            <person name="Blanchette R.A."/>
            <person name="Henrissat B."/>
            <person name="Martin F."/>
            <person name="Cullen D."/>
            <person name="Hibbett D.S."/>
            <person name="Grigoriev I.V."/>
        </authorList>
    </citation>
    <scope>NUCLEOTIDE SEQUENCE [LARGE SCALE GENOMIC DNA]</scope>
    <source>
        <strain evidence="8">FD-172 SS1</strain>
    </source>
</reference>
<dbReference type="GO" id="GO:0005737">
    <property type="term" value="C:cytoplasm"/>
    <property type="evidence" value="ECO:0007669"/>
    <property type="project" value="TreeGrafter"/>
</dbReference>
<dbReference type="Pfam" id="PF00270">
    <property type="entry name" value="DEAD"/>
    <property type="match status" value="1"/>
</dbReference>
<dbReference type="OrthoDB" id="10261556at2759"/>
<dbReference type="GO" id="GO:0005524">
    <property type="term" value="F:ATP binding"/>
    <property type="evidence" value="ECO:0007669"/>
    <property type="project" value="InterPro"/>
</dbReference>
<dbReference type="HOGENOM" id="CLU_001103_20_0_1"/>
<evidence type="ECO:0000256" key="2">
    <source>
        <dbReference type="ARBA" id="ARBA00023125"/>
    </source>
</evidence>
<gene>
    <name evidence="7" type="ORF">BOTBODRAFT_77968</name>
</gene>
<dbReference type="EMBL" id="KL198050">
    <property type="protein sequence ID" value="KDQ12460.1"/>
    <property type="molecule type" value="Genomic_DNA"/>
</dbReference>
<comment type="similarity">
    <text evidence="1">Belongs to the helicase family. RecQ subfamily.</text>
</comment>
<organism evidence="7 8">
    <name type="scientific">Botryobasidium botryosum (strain FD-172 SS1)</name>
    <dbReference type="NCBI Taxonomy" id="930990"/>
    <lineage>
        <taxon>Eukaryota</taxon>
        <taxon>Fungi</taxon>
        <taxon>Dikarya</taxon>
        <taxon>Basidiomycota</taxon>
        <taxon>Agaricomycotina</taxon>
        <taxon>Agaricomycetes</taxon>
        <taxon>Cantharellales</taxon>
        <taxon>Botryobasidiaceae</taxon>
        <taxon>Botryobasidium</taxon>
    </lineage>
</organism>
<feature type="non-terminal residue" evidence="7">
    <location>
        <position position="131"/>
    </location>
</feature>
<dbReference type="GO" id="GO:0000724">
    <property type="term" value="P:double-strand break repair via homologous recombination"/>
    <property type="evidence" value="ECO:0007669"/>
    <property type="project" value="TreeGrafter"/>
</dbReference>
<dbReference type="GO" id="GO:0003677">
    <property type="term" value="F:DNA binding"/>
    <property type="evidence" value="ECO:0007669"/>
    <property type="project" value="UniProtKB-KW"/>
</dbReference>
<dbReference type="InParanoid" id="A0A067MCN1"/>
<keyword evidence="3" id="KW-0413">Isomerase</keyword>
<dbReference type="PANTHER" id="PTHR13710">
    <property type="entry name" value="DNA HELICASE RECQ FAMILY MEMBER"/>
    <property type="match status" value="1"/>
</dbReference>
<dbReference type="GO" id="GO:0005694">
    <property type="term" value="C:chromosome"/>
    <property type="evidence" value="ECO:0007669"/>
    <property type="project" value="TreeGrafter"/>
</dbReference>
<dbReference type="GO" id="GO:0043138">
    <property type="term" value="F:3'-5' DNA helicase activity"/>
    <property type="evidence" value="ECO:0007669"/>
    <property type="project" value="UniProtKB-EC"/>
</dbReference>
<dbReference type="InterPro" id="IPR011545">
    <property type="entry name" value="DEAD/DEAH_box_helicase_dom"/>
</dbReference>
<accession>A0A067MCN1</accession>
<dbReference type="PANTHER" id="PTHR13710:SF105">
    <property type="entry name" value="ATP-DEPENDENT DNA HELICASE Q1"/>
    <property type="match status" value="1"/>
</dbReference>
<dbReference type="AlphaFoldDB" id="A0A067MCN1"/>
<comment type="catalytic activity">
    <reaction evidence="4">
        <text>Couples ATP hydrolysis with the unwinding of duplex DNA by translocating in the 3'-5' direction.</text>
        <dbReference type="EC" id="5.6.2.4"/>
    </reaction>
</comment>
<keyword evidence="2" id="KW-0238">DNA-binding</keyword>
<evidence type="ECO:0000259" key="6">
    <source>
        <dbReference type="Pfam" id="PF00270"/>
    </source>
</evidence>
<feature type="domain" description="DEAD/DEAH-box helicase" evidence="6">
    <location>
        <begin position="23"/>
        <end position="120"/>
    </location>
</feature>
<dbReference type="GO" id="GO:0009378">
    <property type="term" value="F:four-way junction helicase activity"/>
    <property type="evidence" value="ECO:0007669"/>
    <property type="project" value="TreeGrafter"/>
</dbReference>
<proteinExistence type="inferred from homology"/>
<sequence length="131" mass="14751">LPTYNEIISETRKIFNKKPCLPQVMACDLQLKRKHAISILPTGSGKTLTFWMYFIWIKTGITLIISPLKSLGDQHSSAQELEALGIRAIHLTSETATDEVFKAIGRGEYQVVITSLETVASEPRFEDLWTN</sequence>
<dbReference type="EC" id="5.6.2.4" evidence="5"/>
<dbReference type="SUPFAM" id="SSF52540">
    <property type="entry name" value="P-loop containing nucleoside triphosphate hydrolases"/>
    <property type="match status" value="1"/>
</dbReference>
<dbReference type="InterPro" id="IPR027417">
    <property type="entry name" value="P-loop_NTPase"/>
</dbReference>
<name>A0A067MCN1_BOTB1</name>
<evidence type="ECO:0000313" key="8">
    <source>
        <dbReference type="Proteomes" id="UP000027195"/>
    </source>
</evidence>
<evidence type="ECO:0000256" key="4">
    <source>
        <dbReference type="ARBA" id="ARBA00034617"/>
    </source>
</evidence>
<dbReference type="Gene3D" id="3.40.50.300">
    <property type="entry name" value="P-loop containing nucleotide triphosphate hydrolases"/>
    <property type="match status" value="1"/>
</dbReference>
<evidence type="ECO:0000256" key="3">
    <source>
        <dbReference type="ARBA" id="ARBA00023235"/>
    </source>
</evidence>
<keyword evidence="8" id="KW-1185">Reference proteome</keyword>
<evidence type="ECO:0000313" key="7">
    <source>
        <dbReference type="EMBL" id="KDQ12460.1"/>
    </source>
</evidence>
<evidence type="ECO:0000256" key="1">
    <source>
        <dbReference type="ARBA" id="ARBA00005446"/>
    </source>
</evidence>
<evidence type="ECO:0000256" key="5">
    <source>
        <dbReference type="ARBA" id="ARBA00034808"/>
    </source>
</evidence>
<dbReference type="Proteomes" id="UP000027195">
    <property type="component" value="Unassembled WGS sequence"/>
</dbReference>
<protein>
    <recommendedName>
        <fullName evidence="5">DNA 3'-5' helicase</fullName>
        <ecNumber evidence="5">5.6.2.4</ecNumber>
    </recommendedName>
</protein>